<evidence type="ECO:0000313" key="3">
    <source>
        <dbReference type="EMBL" id="CAF1191952.1"/>
    </source>
</evidence>
<feature type="transmembrane region" description="Helical" evidence="2">
    <location>
        <begin position="208"/>
        <end position="229"/>
    </location>
</feature>
<dbReference type="AlphaFoldDB" id="A0A814VZB8"/>
<evidence type="ECO:0000313" key="4">
    <source>
        <dbReference type="EMBL" id="CAF3956223.1"/>
    </source>
</evidence>
<feature type="transmembrane region" description="Helical" evidence="2">
    <location>
        <begin position="75"/>
        <end position="93"/>
    </location>
</feature>
<evidence type="ECO:0008006" key="6">
    <source>
        <dbReference type="Google" id="ProtNLM"/>
    </source>
</evidence>
<dbReference type="Proteomes" id="UP000681722">
    <property type="component" value="Unassembled WGS sequence"/>
</dbReference>
<dbReference type="EMBL" id="CAJOBC010008241">
    <property type="protein sequence ID" value="CAF3956223.1"/>
    <property type="molecule type" value="Genomic_DNA"/>
</dbReference>
<proteinExistence type="predicted"/>
<keyword evidence="2" id="KW-1133">Transmembrane helix</keyword>
<keyword evidence="5" id="KW-1185">Reference proteome</keyword>
<dbReference type="EMBL" id="CAJNOQ010008240">
    <property type="protein sequence ID" value="CAF1191952.1"/>
    <property type="molecule type" value="Genomic_DNA"/>
</dbReference>
<organism evidence="3 5">
    <name type="scientific">Didymodactylos carnosus</name>
    <dbReference type="NCBI Taxonomy" id="1234261"/>
    <lineage>
        <taxon>Eukaryota</taxon>
        <taxon>Metazoa</taxon>
        <taxon>Spiralia</taxon>
        <taxon>Gnathifera</taxon>
        <taxon>Rotifera</taxon>
        <taxon>Eurotatoria</taxon>
        <taxon>Bdelloidea</taxon>
        <taxon>Philodinida</taxon>
        <taxon>Philodinidae</taxon>
        <taxon>Didymodactylos</taxon>
    </lineage>
</organism>
<dbReference type="Gene3D" id="1.20.1070.10">
    <property type="entry name" value="Rhodopsin 7-helix transmembrane proteins"/>
    <property type="match status" value="1"/>
</dbReference>
<feature type="transmembrane region" description="Helical" evidence="2">
    <location>
        <begin position="114"/>
        <end position="136"/>
    </location>
</feature>
<evidence type="ECO:0000313" key="5">
    <source>
        <dbReference type="Proteomes" id="UP000663829"/>
    </source>
</evidence>
<evidence type="ECO:0000256" key="2">
    <source>
        <dbReference type="SAM" id="Phobius"/>
    </source>
</evidence>
<dbReference type="Proteomes" id="UP000663829">
    <property type="component" value="Unassembled WGS sequence"/>
</dbReference>
<reference evidence="3" key="1">
    <citation type="submission" date="2021-02" db="EMBL/GenBank/DDBJ databases">
        <authorList>
            <person name="Nowell W R."/>
        </authorList>
    </citation>
    <scope>NUCLEOTIDE SEQUENCE</scope>
</reference>
<accession>A0A814VZB8</accession>
<keyword evidence="2" id="KW-0472">Membrane</keyword>
<protein>
    <recommendedName>
        <fullName evidence="6">G protein-coupled receptor</fullName>
    </recommendedName>
</protein>
<dbReference type="OrthoDB" id="8123539at2759"/>
<feature type="compositionally biased region" description="Acidic residues" evidence="1">
    <location>
        <begin position="318"/>
        <end position="330"/>
    </location>
</feature>
<gene>
    <name evidence="3" type="ORF">GPM918_LOCUS23255</name>
    <name evidence="4" type="ORF">SRO942_LOCUS23254</name>
</gene>
<keyword evidence="2" id="KW-0812">Transmembrane</keyword>
<comment type="caution">
    <text evidence="3">The sequence shown here is derived from an EMBL/GenBank/DDBJ whole genome shotgun (WGS) entry which is preliminary data.</text>
</comment>
<dbReference type="CDD" id="cd00637">
    <property type="entry name" value="7tm_classA_rhodopsin-like"/>
    <property type="match status" value="1"/>
</dbReference>
<dbReference type="SUPFAM" id="SSF81321">
    <property type="entry name" value="Family A G protein-coupled receptor-like"/>
    <property type="match status" value="1"/>
</dbReference>
<feature type="non-terminal residue" evidence="3">
    <location>
        <position position="566"/>
    </location>
</feature>
<feature type="transmembrane region" description="Helical" evidence="2">
    <location>
        <begin position="148"/>
        <end position="178"/>
    </location>
</feature>
<feature type="region of interest" description="Disordered" evidence="1">
    <location>
        <begin position="300"/>
        <end position="333"/>
    </location>
</feature>
<sequence length="566" mass="65850">TNNPASNDIGKNNVKTHLSDERAPQYFYRCGNDSVAHARYFQDPEHFRVICEMLMRVQYRECDREERGLKGYLSYVFYTSSPYLIVWASFDRYCSTSQHIRLRKFSDLYVVRRVIPLTFVFFLIMYIPILIFYDIGPLNNVCGVQNALFYQIFTCYILVLYGIGPPLLMAIFGLLTIWNIRQNRQRVMPIANVLSSTKRRTDGQLFQMLMLQILSYIVLVIMSMIMWFLSTIIQSPSPVFIFVFKITSIPLCMNKQASADNGERETVDDSPELEGNDVVDEAMQVYNNNDYSIVERNDDDSVQENGVDGQAGALESNSDSDSEIGVEDTEDPRSKFNFSTHSCLQSTDLENHVLHQKIVSLASVEQNKPLSVLKDLTIEALAFSHIFPDGKDTFNNPRVKSLSFSLYCNKRLFSADPRFAEDAVYKTISDKDRIIVGQVRDDETLRHLMRNDMVFRRLQYVRYTVVYGCRNHRPETLSCEDILKEKLRIINAAMNELEDKRELTWADFDRLLEENEMPYDDYLLVLRAVHKRPIVLYKRAPNARWINRYNEGLLRAWKEVLIFNLS</sequence>
<evidence type="ECO:0000256" key="1">
    <source>
        <dbReference type="SAM" id="MobiDB-lite"/>
    </source>
</evidence>
<name>A0A814VZB8_9BILA</name>